<protein>
    <recommendedName>
        <fullName evidence="4">TraD/TraG TraM recognition site domain-containing protein</fullName>
    </recommendedName>
</protein>
<keyword evidence="1" id="KW-0812">Transmembrane</keyword>
<evidence type="ECO:0000313" key="3">
    <source>
        <dbReference type="Proteomes" id="UP000187465"/>
    </source>
</evidence>
<dbReference type="GO" id="GO:0016020">
    <property type="term" value="C:membrane"/>
    <property type="evidence" value="ECO:0007669"/>
    <property type="project" value="InterPro"/>
</dbReference>
<dbReference type="Pfam" id="PF02534">
    <property type="entry name" value="T4SS-DNA_transf"/>
    <property type="match status" value="1"/>
</dbReference>
<organism evidence="2 3">
    <name type="scientific">Paenibacillus odorifer</name>
    <dbReference type="NCBI Taxonomy" id="189426"/>
    <lineage>
        <taxon>Bacteria</taxon>
        <taxon>Bacillati</taxon>
        <taxon>Bacillota</taxon>
        <taxon>Bacilli</taxon>
        <taxon>Bacillales</taxon>
        <taxon>Paenibacillaceae</taxon>
        <taxon>Paenibacillus</taxon>
    </lineage>
</organism>
<evidence type="ECO:0000256" key="1">
    <source>
        <dbReference type="SAM" id="Phobius"/>
    </source>
</evidence>
<dbReference type="RefSeq" id="WP_256715910.1">
    <property type="nucleotide sequence ID" value="NZ_MKQP01000017.1"/>
</dbReference>
<dbReference type="InterPro" id="IPR003688">
    <property type="entry name" value="TraG/VirD4"/>
</dbReference>
<dbReference type="EMBL" id="MKQP01000017">
    <property type="protein sequence ID" value="OMD32574.1"/>
    <property type="molecule type" value="Genomic_DNA"/>
</dbReference>
<comment type="caution">
    <text evidence="2">The sequence shown here is derived from an EMBL/GenBank/DDBJ whole genome shotgun (WGS) entry which is preliminary data.</text>
</comment>
<accession>A0A1R0XBZ1</accession>
<dbReference type="Gene3D" id="3.40.50.300">
    <property type="entry name" value="P-loop containing nucleotide triphosphate hydrolases"/>
    <property type="match status" value="2"/>
</dbReference>
<evidence type="ECO:0000313" key="2">
    <source>
        <dbReference type="EMBL" id="OMD32574.1"/>
    </source>
</evidence>
<feature type="transmembrane region" description="Helical" evidence="1">
    <location>
        <begin position="43"/>
        <end position="61"/>
    </location>
</feature>
<sequence length="807" mass="92499">MKFFGMILGGILSAFGHMFGFIFKNVYIEIRRFSMDPANKNTLWNIQAFLLLGFFMINFFWLIGKYQDQFYGLSDPVFYRAIPLLIPCFLGHIIYSCPILFKNNYSKPIIQTFLNGLSSLALGQIIMRFLPYTMGLIIAVVIFIAVITFTLYYTLHFNVKSTTFHKLTAAVEQSEISSSKNNRNKSVMNMVKRKDSISEEELYEFDGIDLNKEGCLSHFRYYSEECRLDLFHTIPTKERQSQQMSLNRNDRAQHEQILGGTGAGKTVLATNLIVQDLLNDYIGSTIIEPKGSLINRLAHFLTRVGRPFRRLDPQCETTDCLNPLFVPEGEDIEPMIEANVSAFHGYLGPDAEIFFKNRSTNLMRVCIKALKLAYGNNCGYNELDRLVQPMNDDYRAEVLSVIIEKGFEKQVGLLREYTRNMAANEKTREYTEKTNSNLYDYLTMLTSNRHIQKILCGPSTFNIDDAIKNGEIILVNGAYGTLQTLTYTVGRLFINLVRASTFRRDIKGEIRPHQITIDEIEMFADEEFSTFLEMAREFEVFVRVIHQGNEQLNDVSKRLGAMVKQNAVQKYLLAGLENEDADYYASMIGEFYEIGQSSGTDEMSTTGFKTQIKEEKRFKVLPSEILHLKGYNPETGESGECLFRQVHNNVRLEPVKGLFKPLPRVLFSPLVSEKTEDDNNLVDEELYSSDDFEDLHDNETSNVENEQQIILEKLKKKASDKRRDENESESVKINDTLNIDGTEMTEKNVIRNPLWDSEEDVTDSTSEEMGVETTKLNVTYKPAGIDDKTLLVAQKIRKISEEARNKK</sequence>
<dbReference type="AlphaFoldDB" id="A0A1R0XBZ1"/>
<feature type="transmembrane region" description="Helical" evidence="1">
    <location>
        <begin position="6"/>
        <end position="23"/>
    </location>
</feature>
<keyword evidence="1" id="KW-1133">Transmembrane helix</keyword>
<evidence type="ECO:0008006" key="4">
    <source>
        <dbReference type="Google" id="ProtNLM"/>
    </source>
</evidence>
<name>A0A1R0XBZ1_9BACL</name>
<dbReference type="Proteomes" id="UP000187465">
    <property type="component" value="Unassembled WGS sequence"/>
</dbReference>
<keyword evidence="1" id="KW-0472">Membrane</keyword>
<feature type="transmembrane region" description="Helical" evidence="1">
    <location>
        <begin position="136"/>
        <end position="155"/>
    </location>
</feature>
<feature type="transmembrane region" description="Helical" evidence="1">
    <location>
        <begin position="81"/>
        <end position="101"/>
    </location>
</feature>
<gene>
    <name evidence="2" type="ORF">BJP51_15860</name>
</gene>
<dbReference type="InterPro" id="IPR027417">
    <property type="entry name" value="P-loop_NTPase"/>
</dbReference>
<dbReference type="SUPFAM" id="SSF52540">
    <property type="entry name" value="P-loop containing nucleoside triphosphate hydrolases"/>
    <property type="match status" value="1"/>
</dbReference>
<reference evidence="2 3" key="1">
    <citation type="submission" date="2016-10" db="EMBL/GenBank/DDBJ databases">
        <title>Paenibacillus species isolates.</title>
        <authorList>
            <person name="Beno S.M."/>
        </authorList>
    </citation>
    <scope>NUCLEOTIDE SEQUENCE [LARGE SCALE GENOMIC DNA]</scope>
    <source>
        <strain evidence="2 3">FSL H7-0604</strain>
    </source>
</reference>
<proteinExistence type="predicted"/>